<evidence type="ECO:0000313" key="2">
    <source>
        <dbReference type="EMBL" id="KAK8075498.1"/>
    </source>
</evidence>
<evidence type="ECO:0000313" key="3">
    <source>
        <dbReference type="Proteomes" id="UP001433268"/>
    </source>
</evidence>
<sequence length="428" mass="48693">MARIWPHVTLFLVFIQPILATASASDVQPQVQEWSVVKSVPLVVRDYVRLIHDFSVCHGYSNGDSDNNLHYSRPLEGLVEIVDVLMGRTVPQILGVMEIIDKTGGIPLKRDPEENNKSWYVLKRLAEISARLRTLVVDETVYGRATKFGDELTDRFHKRFAFLNDTLSDHGRELVRLTLESYEGDFVSGHVFATQLERKQDWVAKEAAWNLLEFLNAIVVPYSQLDVCLQRPESEECGGVTLPLLLALLEDELIPFLRTVHGVAWTQTSPHRHKKYRDTFPGWFMHAMTSVLDFERSGVGRAHAELETAIFKLQRLADALRPHQRESAAHLVERYHALQHAGAQAIQKGIEELELHTVYMDQKLTQEHLRKDSLPLDPKQEPGRGPRFVFFSPNTLSSMQMALSESADMLANWSSPARWNRASEDGAK</sequence>
<gene>
    <name evidence="2" type="ORF">PG997_010161</name>
</gene>
<organism evidence="2 3">
    <name type="scientific">Apiospora hydei</name>
    <dbReference type="NCBI Taxonomy" id="1337664"/>
    <lineage>
        <taxon>Eukaryota</taxon>
        <taxon>Fungi</taxon>
        <taxon>Dikarya</taxon>
        <taxon>Ascomycota</taxon>
        <taxon>Pezizomycotina</taxon>
        <taxon>Sordariomycetes</taxon>
        <taxon>Xylariomycetidae</taxon>
        <taxon>Amphisphaeriales</taxon>
        <taxon>Apiosporaceae</taxon>
        <taxon>Apiospora</taxon>
    </lineage>
</organism>
<feature type="chain" id="PRO_5046105672" evidence="1">
    <location>
        <begin position="21"/>
        <end position="428"/>
    </location>
</feature>
<feature type="signal peptide" evidence="1">
    <location>
        <begin position="1"/>
        <end position="20"/>
    </location>
</feature>
<accession>A0ABR1W061</accession>
<proteinExistence type="predicted"/>
<keyword evidence="3" id="KW-1185">Reference proteome</keyword>
<dbReference type="EMBL" id="JAQQWN010000007">
    <property type="protein sequence ID" value="KAK8075498.1"/>
    <property type="molecule type" value="Genomic_DNA"/>
</dbReference>
<keyword evidence="1" id="KW-0732">Signal</keyword>
<evidence type="ECO:0000256" key="1">
    <source>
        <dbReference type="SAM" id="SignalP"/>
    </source>
</evidence>
<dbReference type="Proteomes" id="UP001433268">
    <property type="component" value="Unassembled WGS sequence"/>
</dbReference>
<protein>
    <submittedName>
        <fullName evidence="2">Uncharacterized protein</fullName>
    </submittedName>
</protein>
<reference evidence="2 3" key="1">
    <citation type="submission" date="2023-01" db="EMBL/GenBank/DDBJ databases">
        <title>Analysis of 21 Apiospora genomes using comparative genomics revels a genus with tremendous synthesis potential of carbohydrate active enzymes and secondary metabolites.</title>
        <authorList>
            <person name="Sorensen T."/>
        </authorList>
    </citation>
    <scope>NUCLEOTIDE SEQUENCE [LARGE SCALE GENOMIC DNA]</scope>
    <source>
        <strain evidence="2 3">CBS 114990</strain>
    </source>
</reference>
<name>A0ABR1W061_9PEZI</name>
<comment type="caution">
    <text evidence="2">The sequence shown here is derived from an EMBL/GenBank/DDBJ whole genome shotgun (WGS) entry which is preliminary data.</text>
</comment>
<dbReference type="RefSeq" id="XP_066666438.1">
    <property type="nucleotide sequence ID" value="XM_066814476.1"/>
</dbReference>
<dbReference type="GeneID" id="92047536"/>